<protein>
    <submittedName>
        <fullName evidence="1">Uncharacterized protein</fullName>
    </submittedName>
</protein>
<evidence type="ECO:0000313" key="2">
    <source>
        <dbReference type="Proteomes" id="UP000232003"/>
    </source>
</evidence>
<dbReference type="AlphaFoldDB" id="A0A2K8SZR5"/>
<dbReference type="EMBL" id="CP024785">
    <property type="protein sequence ID" value="AUB40255.1"/>
    <property type="molecule type" value="Genomic_DNA"/>
</dbReference>
<organism evidence="1 2">
    <name type="scientific">Nostoc flagelliforme CCNUN1</name>
    <dbReference type="NCBI Taxonomy" id="2038116"/>
    <lineage>
        <taxon>Bacteria</taxon>
        <taxon>Bacillati</taxon>
        <taxon>Cyanobacteriota</taxon>
        <taxon>Cyanophyceae</taxon>
        <taxon>Nostocales</taxon>
        <taxon>Nostocaceae</taxon>
        <taxon>Nostoc</taxon>
    </lineage>
</organism>
<dbReference type="KEGG" id="nfl:COO91_06264"/>
<reference evidence="1 2" key="1">
    <citation type="submission" date="2017-11" db="EMBL/GenBank/DDBJ databases">
        <title>Complete genome of a free-living desiccation-tolerant cyanobacterium and its photosynthetic adaptation to extreme terrestrial habitat.</title>
        <authorList>
            <person name="Shang J."/>
        </authorList>
    </citation>
    <scope>NUCLEOTIDE SEQUENCE [LARGE SCALE GENOMIC DNA]</scope>
    <source>
        <strain evidence="1 2">CCNUN1</strain>
    </source>
</reference>
<gene>
    <name evidence="1" type="ORF">COO91_06264</name>
</gene>
<sequence length="37" mass="4224">MFISAPAGLARFYSKILGDACGGLRQRIYQPWRGFFE</sequence>
<evidence type="ECO:0000313" key="1">
    <source>
        <dbReference type="EMBL" id="AUB40255.1"/>
    </source>
</evidence>
<name>A0A2K8SZR5_9NOSO</name>
<accession>A0A2K8SZR5</accession>
<keyword evidence="2" id="KW-1185">Reference proteome</keyword>
<proteinExistence type="predicted"/>
<dbReference type="Proteomes" id="UP000232003">
    <property type="component" value="Chromosome"/>
</dbReference>